<dbReference type="Proteomes" id="UP000291758">
    <property type="component" value="Chromosome"/>
</dbReference>
<reference evidence="2 3" key="1">
    <citation type="submission" date="2019-01" db="EMBL/GenBank/DDBJ databases">
        <title>Genome sequencing of strain 2JSPR-7.</title>
        <authorList>
            <person name="Heo J."/>
            <person name="Kim S.-J."/>
            <person name="Kim J.-S."/>
            <person name="Hong S.-B."/>
            <person name="Kwon S.-W."/>
        </authorList>
    </citation>
    <scope>NUCLEOTIDE SEQUENCE [LARGE SCALE GENOMIC DNA]</scope>
    <source>
        <strain evidence="2 3">2JSPR-7</strain>
    </source>
</reference>
<dbReference type="KEGG" id="xyl:ET495_09095"/>
<name>A0A4P6ESJ6_9MICO</name>
<accession>A0A4P6ESJ6</accession>
<dbReference type="Pfam" id="PF13692">
    <property type="entry name" value="Glyco_trans_1_4"/>
    <property type="match status" value="1"/>
</dbReference>
<sequence length="781" mass="83664">MRVAVTATADTAAHARVTVQSLQAVAPHLTCHVLDVDDTYLRVADEEIAQVGDLAVAARTIALTHDDDAHAPGLTVAWAAALLEHADEAVVGIAPGIVLLCSPERLVTDEATTVAVTRRARAGAGVMAQPSVLSTDLFVLGTAARAHLDELRSLAEGWASAARSLDTIVAYVPHRLVVDDAVIVSRWNCDHRTRLVPGTRTTLAREGRDVVALDLAEHDPSVPWLFNTARAGSTGPWLSRNPELAAIVAAADLPGPDIAPGRQDAQLVRSIARTAQVRGDDLDDVYGRLDEWLLELVPAGDRTPVARYLEGIYATRPDLRAAFPSVPGRDSAHLAQWARDHGVREAAYDPHLLARAAELTASAQPEPEPEGTIRPHGVNLVGYLAGEVGVGTSARLMDAALAAAGVPTSTFAVTKDLQSRATARFRHTEPVRFDTTLIAVNADQTPAVSAAVDDVVAGTHRIGMWYWEVEAFPADRDHAFAHVDEIWAATDFVRDAIGARSPVPVRTVPPPLPQRTDGDAPEVPARLGIPTDRPWFFFAFDYLSTAERKNPWGLVAAFSRAFAPGEGPTLVVKTLNAGRRPAEAERLRLLAAQRPDVIVIDEYLHQDELTALSARCTAYVSLHRAEGLGLTIAESMAWGRPVVVSAYSGNMQFTTAANAYLVPCSPGVIPRDAEPYPAGTPWGDPDLDVGAAHMRRIVEFPDEAEARGRQAAEDIRTLHSPEAAGVGIYEALDMARAARAACLERREAAAEEAARAAAAAEDAARTLRGRLRRRVSSIGSR</sequence>
<dbReference type="SUPFAM" id="SSF53756">
    <property type="entry name" value="UDP-Glycosyltransferase/glycogen phosphorylase"/>
    <property type="match status" value="1"/>
</dbReference>
<feature type="coiled-coil region" evidence="1">
    <location>
        <begin position="743"/>
        <end position="770"/>
    </location>
</feature>
<dbReference type="PANTHER" id="PTHR46656:SF3">
    <property type="entry name" value="PUTATIVE-RELATED"/>
    <property type="match status" value="1"/>
</dbReference>
<dbReference type="GO" id="GO:0016740">
    <property type="term" value="F:transferase activity"/>
    <property type="evidence" value="ECO:0007669"/>
    <property type="project" value="UniProtKB-KW"/>
</dbReference>
<dbReference type="Gene3D" id="3.40.50.2000">
    <property type="entry name" value="Glycogen Phosphorylase B"/>
    <property type="match status" value="1"/>
</dbReference>
<dbReference type="EMBL" id="CP035495">
    <property type="protein sequence ID" value="QAY63377.1"/>
    <property type="molecule type" value="Genomic_DNA"/>
</dbReference>
<gene>
    <name evidence="2" type="ORF">ET495_09095</name>
</gene>
<keyword evidence="1" id="KW-0175">Coiled coil</keyword>
<organism evidence="2 3">
    <name type="scientific">Xylanimonas allomyrinae</name>
    <dbReference type="NCBI Taxonomy" id="2509459"/>
    <lineage>
        <taxon>Bacteria</taxon>
        <taxon>Bacillati</taxon>
        <taxon>Actinomycetota</taxon>
        <taxon>Actinomycetes</taxon>
        <taxon>Micrococcales</taxon>
        <taxon>Promicromonosporaceae</taxon>
        <taxon>Xylanimonas</taxon>
    </lineage>
</organism>
<dbReference type="RefSeq" id="WP_129204418.1">
    <property type="nucleotide sequence ID" value="NZ_CP035495.1"/>
</dbReference>
<keyword evidence="2" id="KW-0808">Transferase</keyword>
<keyword evidence="3" id="KW-1185">Reference proteome</keyword>
<protein>
    <submittedName>
        <fullName evidence="2">Glycosyltransferase</fullName>
    </submittedName>
</protein>
<evidence type="ECO:0000313" key="2">
    <source>
        <dbReference type="EMBL" id="QAY63377.1"/>
    </source>
</evidence>
<dbReference type="PANTHER" id="PTHR46656">
    <property type="entry name" value="PUTATIVE-RELATED"/>
    <property type="match status" value="1"/>
</dbReference>
<evidence type="ECO:0000256" key="1">
    <source>
        <dbReference type="SAM" id="Coils"/>
    </source>
</evidence>
<dbReference type="AlphaFoldDB" id="A0A4P6ESJ6"/>
<dbReference type="OrthoDB" id="9765330at2"/>
<proteinExistence type="predicted"/>
<evidence type="ECO:0000313" key="3">
    <source>
        <dbReference type="Proteomes" id="UP000291758"/>
    </source>
</evidence>